<dbReference type="InterPro" id="IPR043128">
    <property type="entry name" value="Rev_trsase/Diguanyl_cyclase"/>
</dbReference>
<dbReference type="Gene3D" id="3.20.20.450">
    <property type="entry name" value="EAL domain"/>
    <property type="match status" value="1"/>
</dbReference>
<dbReference type="NCBIfam" id="TIGR00254">
    <property type="entry name" value="GGDEF"/>
    <property type="match status" value="1"/>
</dbReference>
<dbReference type="InterPro" id="IPR000160">
    <property type="entry name" value="GGDEF_dom"/>
</dbReference>
<evidence type="ECO:0000259" key="1">
    <source>
        <dbReference type="PROSITE" id="PS50883"/>
    </source>
</evidence>
<dbReference type="EMBL" id="JAKIKT010000001">
    <property type="protein sequence ID" value="MCL2912361.1"/>
    <property type="molecule type" value="Genomic_DNA"/>
</dbReference>
<dbReference type="Pfam" id="PF00990">
    <property type="entry name" value="GGDEF"/>
    <property type="match status" value="1"/>
</dbReference>
<name>A0ABT0N3B4_9GAMM</name>
<accession>A0ABT0N3B4</accession>
<sequence>MFYTVYQPMVGEGGVYAYEALVRLRDSKANLVNFLATLINKPLFDYENILRILTENKNNEMLLFINVHAESLICQEFVERIAKLKPFFHRMVIEVMETSCDSPELLCSNVKLLRELGLAFAIDDFGASFSNLSRLSELETEYVKLDRTLLTKVSHDFFSFSVLIKICQLILFNRPDTRIVVEGIETWTQHALVNAIENYINHSVIRQGYFYAKPQQGFVLPSENLLPEFSVQKEQSRHINQKLTLIKDAYESFLGAGNEEAFKSDMAFYASLESIGMIGLSKSLELSKQIIVLKNSDGDMIYHNKKSRDLMAVEDTSLSRQELTQRFPEFGLCLENDAQFLQSHQELSVCEELIYDKTFIVNRYLIERDDHAPNILSFIVEKDKALVDRFDEMTGLLLRHDYSAYRDISCLAFMDINGLKEVNDSQGYEAGDRLIIEMGELLKQSFRQTDLLIRHGGDEFMILCRDTLADELNLKLANLAQRHSVGGLSFSWGVANRSQDISHDIALASERMKRQKREEKYVV</sequence>
<evidence type="ECO:0000259" key="2">
    <source>
        <dbReference type="PROSITE" id="PS50887"/>
    </source>
</evidence>
<protein>
    <submittedName>
        <fullName evidence="3">GGDEF domain-containing protein</fullName>
    </submittedName>
</protein>
<dbReference type="CDD" id="cd01949">
    <property type="entry name" value="GGDEF"/>
    <property type="match status" value="1"/>
</dbReference>
<dbReference type="SMART" id="SM00267">
    <property type="entry name" value="GGDEF"/>
    <property type="match status" value="1"/>
</dbReference>
<feature type="domain" description="GGDEF" evidence="2">
    <location>
        <begin position="407"/>
        <end position="523"/>
    </location>
</feature>
<dbReference type="Gene3D" id="3.30.70.270">
    <property type="match status" value="1"/>
</dbReference>
<reference evidence="3 4" key="1">
    <citation type="submission" date="2022-01" db="EMBL/GenBank/DDBJ databases">
        <title>Whole genome-based taxonomy of the Shewanellaceae.</title>
        <authorList>
            <person name="Martin-Rodriguez A.J."/>
        </authorList>
    </citation>
    <scope>NUCLEOTIDE SEQUENCE [LARGE SCALE GENOMIC DNA]</scope>
    <source>
        <strain evidence="3 4">DSM 21332</strain>
    </source>
</reference>
<dbReference type="InterPro" id="IPR050706">
    <property type="entry name" value="Cyclic-di-GMP_PDE-like"/>
</dbReference>
<feature type="domain" description="EAL" evidence="1">
    <location>
        <begin position="1"/>
        <end position="228"/>
    </location>
</feature>
<gene>
    <name evidence="3" type="ORF">L2725_00945</name>
</gene>
<dbReference type="Proteomes" id="UP001202831">
    <property type="component" value="Unassembled WGS sequence"/>
</dbReference>
<dbReference type="PROSITE" id="PS50887">
    <property type="entry name" value="GGDEF"/>
    <property type="match status" value="1"/>
</dbReference>
<evidence type="ECO:0000313" key="4">
    <source>
        <dbReference type="Proteomes" id="UP001202831"/>
    </source>
</evidence>
<dbReference type="InterPro" id="IPR035919">
    <property type="entry name" value="EAL_sf"/>
</dbReference>
<evidence type="ECO:0000313" key="3">
    <source>
        <dbReference type="EMBL" id="MCL2912361.1"/>
    </source>
</evidence>
<dbReference type="RefSeq" id="WP_249247174.1">
    <property type="nucleotide sequence ID" value="NZ_JAKIKT010000001.1"/>
</dbReference>
<organism evidence="3 4">
    <name type="scientific">Shewanella corallii</name>
    <dbReference type="NCBI Taxonomy" id="560080"/>
    <lineage>
        <taxon>Bacteria</taxon>
        <taxon>Pseudomonadati</taxon>
        <taxon>Pseudomonadota</taxon>
        <taxon>Gammaproteobacteria</taxon>
        <taxon>Alteromonadales</taxon>
        <taxon>Shewanellaceae</taxon>
        <taxon>Shewanella</taxon>
    </lineage>
</organism>
<comment type="caution">
    <text evidence="3">The sequence shown here is derived from an EMBL/GenBank/DDBJ whole genome shotgun (WGS) entry which is preliminary data.</text>
</comment>
<dbReference type="SUPFAM" id="SSF55073">
    <property type="entry name" value="Nucleotide cyclase"/>
    <property type="match status" value="1"/>
</dbReference>
<dbReference type="PANTHER" id="PTHR33121:SF76">
    <property type="entry name" value="SIGNALING PROTEIN"/>
    <property type="match status" value="1"/>
</dbReference>
<dbReference type="InterPro" id="IPR001633">
    <property type="entry name" value="EAL_dom"/>
</dbReference>
<proteinExistence type="predicted"/>
<dbReference type="SMART" id="SM00052">
    <property type="entry name" value="EAL"/>
    <property type="match status" value="1"/>
</dbReference>
<dbReference type="SUPFAM" id="SSF141868">
    <property type="entry name" value="EAL domain-like"/>
    <property type="match status" value="1"/>
</dbReference>
<dbReference type="PROSITE" id="PS50883">
    <property type="entry name" value="EAL"/>
    <property type="match status" value="1"/>
</dbReference>
<dbReference type="PANTHER" id="PTHR33121">
    <property type="entry name" value="CYCLIC DI-GMP PHOSPHODIESTERASE PDEF"/>
    <property type="match status" value="1"/>
</dbReference>
<dbReference type="InterPro" id="IPR029787">
    <property type="entry name" value="Nucleotide_cyclase"/>
</dbReference>
<dbReference type="CDD" id="cd01948">
    <property type="entry name" value="EAL"/>
    <property type="match status" value="1"/>
</dbReference>
<dbReference type="Pfam" id="PF00563">
    <property type="entry name" value="EAL"/>
    <property type="match status" value="1"/>
</dbReference>
<keyword evidence="4" id="KW-1185">Reference proteome</keyword>